<evidence type="ECO:0000313" key="2">
    <source>
        <dbReference type="EMBL" id="AKI97537.1"/>
    </source>
</evidence>
<dbReference type="PATRIC" id="fig|1330330.3.peg.1333"/>
<dbReference type="InterPro" id="IPR013783">
    <property type="entry name" value="Ig-like_fold"/>
</dbReference>
<dbReference type="InterPro" id="IPR003961">
    <property type="entry name" value="FN3_dom"/>
</dbReference>
<keyword evidence="1" id="KW-0732">Signal</keyword>
<evidence type="ECO:0000313" key="3">
    <source>
        <dbReference type="Proteomes" id="UP000035159"/>
    </source>
</evidence>
<feature type="chain" id="PRO_5002550976" description="Fibronectin type-III domain-containing protein" evidence="1">
    <location>
        <begin position="24"/>
        <end position="549"/>
    </location>
</feature>
<protein>
    <recommendedName>
        <fullName evidence="4">Fibronectin type-III domain-containing protein</fullName>
    </recommendedName>
</protein>
<proteinExistence type="predicted"/>
<dbReference type="SUPFAM" id="SSF49265">
    <property type="entry name" value="Fibronectin type III"/>
    <property type="match status" value="1"/>
</dbReference>
<name>A0A0G2Z7L5_9BACT</name>
<evidence type="ECO:0000256" key="1">
    <source>
        <dbReference type="SAM" id="SignalP"/>
    </source>
</evidence>
<dbReference type="CDD" id="cd00063">
    <property type="entry name" value="FN3"/>
    <property type="match status" value="1"/>
</dbReference>
<dbReference type="Proteomes" id="UP000035159">
    <property type="component" value="Chromosome"/>
</dbReference>
<dbReference type="OrthoDB" id="48841at2"/>
<dbReference type="EMBL" id="CP011232">
    <property type="protein sequence ID" value="AKI97537.1"/>
    <property type="molecule type" value="Genomic_DNA"/>
</dbReference>
<dbReference type="KEGG" id="kpf:IX53_06590"/>
<keyword evidence="3" id="KW-1185">Reference proteome</keyword>
<gene>
    <name evidence="2" type="ORF">IX53_06590</name>
</gene>
<dbReference type="STRING" id="1330330.IX53_06590"/>
<reference evidence="2 3" key="1">
    <citation type="submission" date="2015-04" db="EMBL/GenBank/DDBJ databases">
        <title>Complete Genome Sequence of Kosmotoga pacifica SLHLJ1.</title>
        <authorList>
            <person name="Jiang L.J."/>
            <person name="Shao Z.Z."/>
            <person name="Jebbar M."/>
        </authorList>
    </citation>
    <scope>NUCLEOTIDE SEQUENCE [LARGE SCALE GENOMIC DNA]</scope>
    <source>
        <strain evidence="2 3">SLHLJ1</strain>
    </source>
</reference>
<sequence length="549" mass="61462">MKKLFFPFVALLLLALLSGCPQSIQPETFVTSQIMVEVVQYMTGPALENAQVRVFDAVTGDLLGEGVTDELGKATVDLAWTGEVLEKEVEILVNAENCAPSAVKGVVVSGALEATDLENVPVIEMAANRAMINPESTELPAFTFRFEDAEGNPIDPTNIATDVTVIVEINDDNDWEYFDALYIGLGYVPWAGGRDAATFGATSLEYTYSLEGKSGEILLHIVAYNHNRARMDQIVTLNFQPPETPVIAERFAPTGVWIYSLTKDSPIEFYGLKETAGSKLASKELHLDELNGAPVEGNIFVQIAWDAPATSTDIVGYNIYRSDDGGLTYKKVAFRTGDYGFDHGIGIEPGKEYFYKVRSVYSDGSESGDSNVVRMVPLDIFKVKLVSPANRATNVSRRPIFRWIPTDKEDPTKAPVLGGGLIDENDIYYGYYLWIYDTTQSDGQHIVPDDEFYTFGPSEVSVQFLDPSYDWYYFVMGDWYYYFFDGLEAYKTYEWGLDYAYAIYYGDDEDGDGFEDWISLAVTIDWGYGIDRWVNEPDYYNRFTTGEGY</sequence>
<dbReference type="AlphaFoldDB" id="A0A0G2Z7L5"/>
<feature type="signal peptide" evidence="1">
    <location>
        <begin position="1"/>
        <end position="23"/>
    </location>
</feature>
<accession>A0A0G2Z7L5</accession>
<dbReference type="InterPro" id="IPR036116">
    <property type="entry name" value="FN3_sf"/>
</dbReference>
<dbReference type="PROSITE" id="PS51257">
    <property type="entry name" value="PROKAR_LIPOPROTEIN"/>
    <property type="match status" value="1"/>
</dbReference>
<dbReference type="Gene3D" id="2.60.40.10">
    <property type="entry name" value="Immunoglobulins"/>
    <property type="match status" value="1"/>
</dbReference>
<organism evidence="2 3">
    <name type="scientific">Kosmotoga pacifica</name>
    <dbReference type="NCBI Taxonomy" id="1330330"/>
    <lineage>
        <taxon>Bacteria</taxon>
        <taxon>Thermotogati</taxon>
        <taxon>Thermotogota</taxon>
        <taxon>Thermotogae</taxon>
        <taxon>Kosmotogales</taxon>
        <taxon>Kosmotogaceae</taxon>
        <taxon>Kosmotoga</taxon>
    </lineage>
</organism>
<evidence type="ECO:0008006" key="4">
    <source>
        <dbReference type="Google" id="ProtNLM"/>
    </source>
</evidence>